<gene>
    <name evidence="2" type="ORF">G5B91_16525</name>
    <name evidence="3" type="ORF">G5B91_16580</name>
    <name evidence="4" type="ORF">G5B91_16635</name>
</gene>
<evidence type="ECO:0000256" key="1">
    <source>
        <dbReference type="SAM" id="Coils"/>
    </source>
</evidence>
<dbReference type="KEGG" id="pnt:G5B91_16525"/>
<dbReference type="EMBL" id="CP049140">
    <property type="protein sequence ID" value="QIE87799.1"/>
    <property type="molecule type" value="Genomic_DNA"/>
</dbReference>
<keyword evidence="1" id="KW-0175">Coiled coil</keyword>
<feature type="coiled-coil region" evidence="1">
    <location>
        <begin position="35"/>
        <end position="69"/>
    </location>
</feature>
<reference evidence="4 5" key="1">
    <citation type="submission" date="2020-02" db="EMBL/GenBank/DDBJ databases">
        <title>Integrative conjugative elements (ICEs) and plasmids drive adaptation of Pseudomonas nitroreducens strain HBP1 to wastewater environment.</title>
        <authorList>
            <person name="Sentchilo V."/>
            <person name="Carraro N."/>
            <person name="Bertelli C."/>
            <person name="van der Meer J.R."/>
        </authorList>
    </citation>
    <scope>NUCLEOTIDE SEQUENCE [LARGE SCALE GENOMIC DNA]</scope>
    <source>
        <strain evidence="4 5">HBP1</strain>
    </source>
</reference>
<dbReference type="EMBL" id="CP049140">
    <property type="protein sequence ID" value="QIE87810.1"/>
    <property type="molecule type" value="Genomic_DNA"/>
</dbReference>
<accession>A0A6G6IYC5</accession>
<organism evidence="4 5">
    <name type="scientific">Pseudomonas nitroreducens</name>
    <dbReference type="NCBI Taxonomy" id="46680"/>
    <lineage>
        <taxon>Bacteria</taxon>
        <taxon>Pseudomonadati</taxon>
        <taxon>Pseudomonadota</taxon>
        <taxon>Gammaproteobacteria</taxon>
        <taxon>Pseudomonadales</taxon>
        <taxon>Pseudomonadaceae</taxon>
        <taxon>Pseudomonas</taxon>
    </lineage>
</organism>
<evidence type="ECO:0000313" key="3">
    <source>
        <dbReference type="EMBL" id="QIE87799.1"/>
    </source>
</evidence>
<dbReference type="Proteomes" id="UP000501063">
    <property type="component" value="Chromosome"/>
</dbReference>
<evidence type="ECO:0000313" key="5">
    <source>
        <dbReference type="Proteomes" id="UP000501063"/>
    </source>
</evidence>
<dbReference type="EMBL" id="CP049140">
    <property type="protein sequence ID" value="QIE87788.1"/>
    <property type="molecule type" value="Genomic_DNA"/>
</dbReference>
<evidence type="ECO:0000313" key="4">
    <source>
        <dbReference type="EMBL" id="QIE87810.1"/>
    </source>
</evidence>
<sequence>MLIKFEASDEDVALMKTFTGQSVGSKAFHRAALDALDLAKQLREARSQLADARRTIAVQKQTLEAARSAAAMLLEKVGQGDLLD</sequence>
<name>A0A6G6IYC5_PSENT</name>
<dbReference type="RefSeq" id="WP_037008084.1">
    <property type="nucleotide sequence ID" value="NZ_CP049140.1"/>
</dbReference>
<protein>
    <submittedName>
        <fullName evidence="4">Uncharacterized protein</fullName>
    </submittedName>
</protein>
<dbReference type="KEGG" id="pnt:G5B91_16580"/>
<dbReference type="KEGG" id="pnt:G5B91_16635"/>
<proteinExistence type="predicted"/>
<evidence type="ECO:0000313" key="2">
    <source>
        <dbReference type="EMBL" id="QIE87788.1"/>
    </source>
</evidence>
<dbReference type="AlphaFoldDB" id="A0A6G6IYC5"/>